<name>A0A0H2SKB1_9AGAM</name>
<dbReference type="PROSITE" id="PS50088">
    <property type="entry name" value="ANK_REPEAT"/>
    <property type="match status" value="2"/>
</dbReference>
<evidence type="ECO:0000256" key="3">
    <source>
        <dbReference type="PROSITE-ProRule" id="PRU00023"/>
    </source>
</evidence>
<dbReference type="SMART" id="SM00248">
    <property type="entry name" value="ANK"/>
    <property type="match status" value="3"/>
</dbReference>
<dbReference type="PANTHER" id="PTHR43828">
    <property type="entry name" value="ASPARAGINASE"/>
    <property type="match status" value="1"/>
</dbReference>
<dbReference type="InParanoid" id="A0A0H2SKB1"/>
<evidence type="ECO:0000256" key="4">
    <source>
        <dbReference type="SAM" id="Coils"/>
    </source>
</evidence>
<dbReference type="GO" id="GO:0001228">
    <property type="term" value="F:DNA-binding transcription activator activity, RNA polymerase II-specific"/>
    <property type="evidence" value="ECO:0007669"/>
    <property type="project" value="UniProtKB-ARBA"/>
</dbReference>
<evidence type="ECO:0000256" key="1">
    <source>
        <dbReference type="ARBA" id="ARBA00022737"/>
    </source>
</evidence>
<feature type="repeat" description="ANK" evidence="3">
    <location>
        <begin position="387"/>
        <end position="419"/>
    </location>
</feature>
<feature type="repeat" description="ANK" evidence="3">
    <location>
        <begin position="268"/>
        <end position="300"/>
    </location>
</feature>
<dbReference type="InterPro" id="IPR036770">
    <property type="entry name" value="Ankyrin_rpt-contain_sf"/>
</dbReference>
<evidence type="ECO:0000256" key="2">
    <source>
        <dbReference type="ARBA" id="ARBA00023043"/>
    </source>
</evidence>
<dbReference type="Gene3D" id="1.25.40.20">
    <property type="entry name" value="Ankyrin repeat-containing domain"/>
    <property type="match status" value="1"/>
</dbReference>
<dbReference type="InterPro" id="IPR051642">
    <property type="entry name" value="SWI6-like"/>
</dbReference>
<dbReference type="Pfam" id="PF04383">
    <property type="entry name" value="KilA-N"/>
    <property type="match status" value="1"/>
</dbReference>
<evidence type="ECO:0000313" key="7">
    <source>
        <dbReference type="EMBL" id="KLO17516.1"/>
    </source>
</evidence>
<dbReference type="STRING" id="27342.A0A0H2SKB1"/>
<dbReference type="InterPro" id="IPR036887">
    <property type="entry name" value="HTH_APSES_sf"/>
</dbReference>
<keyword evidence="8" id="KW-1185">Reference proteome</keyword>
<gene>
    <name evidence="7" type="ORF">SCHPADRAFT_913586</name>
</gene>
<feature type="compositionally biased region" description="Basic and acidic residues" evidence="5">
    <location>
        <begin position="148"/>
        <end position="164"/>
    </location>
</feature>
<dbReference type="GO" id="GO:0033309">
    <property type="term" value="C:SBF transcription complex"/>
    <property type="evidence" value="ECO:0007669"/>
    <property type="project" value="TreeGrafter"/>
</dbReference>
<dbReference type="Pfam" id="PF00023">
    <property type="entry name" value="Ank"/>
    <property type="match status" value="1"/>
</dbReference>
<dbReference type="OrthoDB" id="6718656at2759"/>
<dbReference type="FunFam" id="3.10.260.10:FF:000001">
    <property type="entry name" value="APSES transcription factor (MbpA)"/>
    <property type="match status" value="1"/>
</dbReference>
<accession>A0A0H2SKB1</accession>
<dbReference type="EMBL" id="KQ085904">
    <property type="protein sequence ID" value="KLO17516.1"/>
    <property type="molecule type" value="Genomic_DNA"/>
</dbReference>
<dbReference type="GO" id="GO:0030907">
    <property type="term" value="C:MBF transcription complex"/>
    <property type="evidence" value="ECO:0007669"/>
    <property type="project" value="TreeGrafter"/>
</dbReference>
<keyword evidence="4" id="KW-0175">Coiled coil</keyword>
<keyword evidence="2 3" id="KW-0040">ANK repeat</keyword>
<dbReference type="PROSITE" id="PS50297">
    <property type="entry name" value="ANK_REP_REGION"/>
    <property type="match status" value="2"/>
</dbReference>
<dbReference type="InterPro" id="IPR003163">
    <property type="entry name" value="Tscrpt_reg_HTH_APSES-type"/>
</dbReference>
<dbReference type="Gene3D" id="3.10.260.10">
    <property type="entry name" value="Transcription regulator HTH, APSES-type DNA-binding domain"/>
    <property type="match status" value="1"/>
</dbReference>
<feature type="compositionally biased region" description="Low complexity" evidence="5">
    <location>
        <begin position="166"/>
        <end position="180"/>
    </location>
</feature>
<evidence type="ECO:0000256" key="5">
    <source>
        <dbReference type="SAM" id="MobiDB-lite"/>
    </source>
</evidence>
<dbReference type="SUPFAM" id="SSF54616">
    <property type="entry name" value="DNA-binding domain of Mlu1-box binding protein MBP1"/>
    <property type="match status" value="1"/>
</dbReference>
<organism evidence="7 8">
    <name type="scientific">Schizopora paradoxa</name>
    <dbReference type="NCBI Taxonomy" id="27342"/>
    <lineage>
        <taxon>Eukaryota</taxon>
        <taxon>Fungi</taxon>
        <taxon>Dikarya</taxon>
        <taxon>Basidiomycota</taxon>
        <taxon>Agaricomycotina</taxon>
        <taxon>Agaricomycetes</taxon>
        <taxon>Hymenochaetales</taxon>
        <taxon>Schizoporaceae</taxon>
        <taxon>Schizopora</taxon>
    </lineage>
</organism>
<dbReference type="AlphaFoldDB" id="A0A0H2SKB1"/>
<dbReference type="Pfam" id="PF12796">
    <property type="entry name" value="Ank_2"/>
    <property type="match status" value="1"/>
</dbReference>
<evidence type="ECO:0000259" key="6">
    <source>
        <dbReference type="PROSITE" id="PS51299"/>
    </source>
</evidence>
<dbReference type="InterPro" id="IPR002110">
    <property type="entry name" value="Ankyrin_rpt"/>
</dbReference>
<feature type="coiled-coil region" evidence="4">
    <location>
        <begin position="539"/>
        <end position="566"/>
    </location>
</feature>
<dbReference type="PANTHER" id="PTHR43828:SF15">
    <property type="entry name" value="TRANSCRIPTION FACTOR MBP1"/>
    <property type="match status" value="1"/>
</dbReference>
<keyword evidence="1" id="KW-0677">Repeat</keyword>
<evidence type="ECO:0000313" key="8">
    <source>
        <dbReference type="Proteomes" id="UP000053477"/>
    </source>
</evidence>
<feature type="region of interest" description="Disordered" evidence="5">
    <location>
        <begin position="107"/>
        <end position="230"/>
    </location>
</feature>
<proteinExistence type="predicted"/>
<feature type="region of interest" description="Disordered" evidence="5">
    <location>
        <begin position="592"/>
        <end position="614"/>
    </location>
</feature>
<dbReference type="FunCoup" id="A0A0H2SKB1">
    <property type="interactions" value="17"/>
</dbReference>
<dbReference type="SUPFAM" id="SSF48403">
    <property type="entry name" value="Ankyrin repeat"/>
    <property type="match status" value="1"/>
</dbReference>
<reference evidence="7 8" key="1">
    <citation type="submission" date="2015-04" db="EMBL/GenBank/DDBJ databases">
        <title>Complete genome sequence of Schizopora paradoxa KUC8140, a cosmopolitan wood degrader in East Asia.</title>
        <authorList>
            <consortium name="DOE Joint Genome Institute"/>
            <person name="Min B."/>
            <person name="Park H."/>
            <person name="Jang Y."/>
            <person name="Kim J.-J."/>
            <person name="Kim K.H."/>
            <person name="Pangilinan J."/>
            <person name="Lipzen A."/>
            <person name="Riley R."/>
            <person name="Grigoriev I.V."/>
            <person name="Spatafora J.W."/>
            <person name="Choi I.-G."/>
        </authorList>
    </citation>
    <scope>NUCLEOTIDE SEQUENCE [LARGE SCALE GENOMIC DNA]</scope>
    <source>
        <strain evidence="7 8">KUC8140</strain>
    </source>
</reference>
<feature type="compositionally biased region" description="Low complexity" evidence="5">
    <location>
        <begin position="213"/>
        <end position="223"/>
    </location>
</feature>
<dbReference type="SMART" id="SM01252">
    <property type="entry name" value="KilA-N"/>
    <property type="match status" value="1"/>
</dbReference>
<dbReference type="InterPro" id="IPR018004">
    <property type="entry name" value="KilA/APSES_HTH"/>
</dbReference>
<sequence length="727" mass="80212">MPDGQIFKATYSGVPVYEMMCKGVAVMRRRADGFLNATQILKVAGLDKPQRTRVLERDVQKGEHEKVQGGYGKYQGTWIPLERGLVLAKQFNCADVLRPIIEYQPEAKSPPLAPKHLVAPIPGRPPARKGPDPASQPAASRNTRRTTAPKDELSNGDVSMHDSDDGSASPAPSGYSSSSPTPSPIQDIQEGYDSAGSGRRGNYSTRRARQPPSDAGSDSDAGDTINEDQSPNYCDEILEYFISDTNQIPQFLINPPADFDPNTAIDDDGHTALHWASAMGRIRVVKLLLTAGADPFKVNKSGQTPLMRSVMFANNYDVRKFPELYELLHRSTLNIDQYNRTVFHHIIDVAMAKGKTHAARYYMETILQRLSEFPEELADIINFQDEDGETALTMAARCRSKRLVKLLIDHDADPKIRNKDGKNTEDYILEDERFRSSPILPSRALPPSFRNVSSYPPYGSSNHYAFNPPATEKIPLHHSVTAQAASTRCINDMSVMLHSLAASFDQELKDKERDMTQAHSLLGSIQSEILESQRAVLQLKQQSQGLDAARDELRALEVELSQKMKARYNAGCMLYLQHKEEQERVVRASSLIPGLPPTSQSSRPPEAPNGTPLTVSQADLGELRTLYSDLPTDEEGIRLACEALRSEVAKGKQKRDDTIAELMKLQAEAGTGGRMNQYRRLIGAGCGGLSPSQVDDGLAMLLETLEAEEPSSSAITWVSKPQQRTSG</sequence>
<dbReference type="GO" id="GO:0003677">
    <property type="term" value="F:DNA binding"/>
    <property type="evidence" value="ECO:0007669"/>
    <property type="project" value="InterPro"/>
</dbReference>
<dbReference type="Proteomes" id="UP000053477">
    <property type="component" value="Unassembled WGS sequence"/>
</dbReference>
<feature type="domain" description="HTH APSES-type" evidence="6">
    <location>
        <begin position="6"/>
        <end position="112"/>
    </location>
</feature>
<protein>
    <submittedName>
        <fullName evidence="7">Apses-domain-containing protein</fullName>
    </submittedName>
</protein>
<dbReference type="PROSITE" id="PS51299">
    <property type="entry name" value="HTH_APSES"/>
    <property type="match status" value="1"/>
</dbReference>